<dbReference type="Proteomes" id="UP000694571">
    <property type="component" value="Unplaced"/>
</dbReference>
<dbReference type="Ensembl" id="ENSSSCT00050051492.1">
    <property type="protein sequence ID" value="ENSSSCP00050021610.1"/>
    <property type="gene ID" value="ENSSSCG00050038177.1"/>
</dbReference>
<dbReference type="Proteomes" id="UP000694722">
    <property type="component" value="Unplaced"/>
</dbReference>
<dbReference type="Pfam" id="PF23998">
    <property type="entry name" value="BTB_BTBDG"/>
    <property type="match status" value="1"/>
</dbReference>
<sequence>MLTELSSLGIRGPLLPGLSVGCTNSPVQLCSSWDVGQCLERGFLSSDVILECLGFKWELHQPQLFQSETLTKLYLMALARGNLDPEQELKRLLQAQLRGKVKEQHPVKKISISLKIYDALVTKAAFATALKNLYIPEVKISMEEVLGVLAAAHILQFRSLFQR</sequence>
<organism evidence="2 3">
    <name type="scientific">Sus scrofa</name>
    <name type="common">Pig</name>
    <dbReference type="NCBI Taxonomy" id="9823"/>
    <lineage>
        <taxon>Eukaryota</taxon>
        <taxon>Metazoa</taxon>
        <taxon>Chordata</taxon>
        <taxon>Craniata</taxon>
        <taxon>Vertebrata</taxon>
        <taxon>Euteleostomi</taxon>
        <taxon>Mammalia</taxon>
        <taxon>Eutheria</taxon>
        <taxon>Laurasiatheria</taxon>
        <taxon>Artiodactyla</taxon>
        <taxon>Suina</taxon>
        <taxon>Suidae</taxon>
        <taxon>Sus</taxon>
    </lineage>
</organism>
<evidence type="ECO:0000259" key="1">
    <source>
        <dbReference type="Pfam" id="PF23998"/>
    </source>
</evidence>
<protein>
    <recommendedName>
        <fullName evidence="1">BTBDG BTB/POZ domain-containing protein</fullName>
    </recommendedName>
</protein>
<evidence type="ECO:0000313" key="2">
    <source>
        <dbReference type="Ensembl" id="ENSSSCP00040039973.1"/>
    </source>
</evidence>
<name>A0A8D1KIU9_PIG</name>
<accession>A0A8D1KIU9</accession>
<dbReference type="InterPro" id="IPR056426">
    <property type="entry name" value="BTB_BTBDG"/>
</dbReference>
<dbReference type="Proteomes" id="UP000694723">
    <property type="component" value="Unplaced"/>
</dbReference>
<dbReference type="Ensembl" id="ENSSSCT00060102029.1">
    <property type="protein sequence ID" value="ENSSSCP00060044377.1"/>
    <property type="gene ID" value="ENSSSCG00060074580.1"/>
</dbReference>
<dbReference type="AlphaFoldDB" id="A0A8D1KIU9"/>
<feature type="domain" description="BTBDG BTB/POZ" evidence="1">
    <location>
        <begin position="47"/>
        <end position="163"/>
    </location>
</feature>
<dbReference type="PANTHER" id="PTHR46843:SF1">
    <property type="entry name" value="BTB_POZ DOMAIN-CONTAINING PROTEIN 16"/>
    <property type="match status" value="1"/>
</dbReference>
<proteinExistence type="predicted"/>
<dbReference type="SUPFAM" id="SSF54695">
    <property type="entry name" value="POZ domain"/>
    <property type="match status" value="1"/>
</dbReference>
<dbReference type="Ensembl" id="ENSSSCT00040090818.1">
    <property type="protein sequence ID" value="ENSSSCP00040039973.1"/>
    <property type="gene ID" value="ENSSSCG00040066487.1"/>
</dbReference>
<dbReference type="InterPro" id="IPR042833">
    <property type="entry name" value="BTBD16"/>
</dbReference>
<dbReference type="InterPro" id="IPR011333">
    <property type="entry name" value="SKP1/BTB/POZ_sf"/>
</dbReference>
<reference evidence="2" key="1">
    <citation type="submission" date="2025-05" db="UniProtKB">
        <authorList>
            <consortium name="Ensembl"/>
        </authorList>
    </citation>
    <scope>IDENTIFICATION</scope>
</reference>
<evidence type="ECO:0000313" key="3">
    <source>
        <dbReference type="Proteomes" id="UP000694722"/>
    </source>
</evidence>
<dbReference type="PANTHER" id="PTHR46843">
    <property type="entry name" value="BTB/POZ DOMAIN-CONTAINING PROTEIN 16"/>
    <property type="match status" value="1"/>
</dbReference>